<dbReference type="Proteomes" id="UP000237000">
    <property type="component" value="Unassembled WGS sequence"/>
</dbReference>
<protein>
    <submittedName>
        <fullName evidence="1">Uncharacterized protein</fullName>
    </submittedName>
</protein>
<comment type="caution">
    <text evidence="1">The sequence shown here is derived from an EMBL/GenBank/DDBJ whole genome shotgun (WGS) entry which is preliminary data.</text>
</comment>
<keyword evidence="2" id="KW-1185">Reference proteome</keyword>
<proteinExistence type="predicted"/>
<gene>
    <name evidence="1" type="ORF">TorRG33x02_059760</name>
</gene>
<reference evidence="2" key="1">
    <citation type="submission" date="2016-06" db="EMBL/GenBank/DDBJ databases">
        <title>Parallel loss of symbiosis genes in relatives of nitrogen-fixing non-legume Parasponia.</title>
        <authorList>
            <person name="Van Velzen R."/>
            <person name="Holmer R."/>
            <person name="Bu F."/>
            <person name="Rutten L."/>
            <person name="Van Zeijl A."/>
            <person name="Liu W."/>
            <person name="Santuari L."/>
            <person name="Cao Q."/>
            <person name="Sharma T."/>
            <person name="Shen D."/>
            <person name="Roswanjaya Y."/>
            <person name="Wardhani T."/>
            <person name="Kalhor M.S."/>
            <person name="Jansen J."/>
            <person name="Van den Hoogen J."/>
            <person name="Gungor B."/>
            <person name="Hartog M."/>
            <person name="Hontelez J."/>
            <person name="Verver J."/>
            <person name="Yang W.-C."/>
            <person name="Schijlen E."/>
            <person name="Repin R."/>
            <person name="Schilthuizen M."/>
            <person name="Schranz E."/>
            <person name="Heidstra R."/>
            <person name="Miyata K."/>
            <person name="Fedorova E."/>
            <person name="Kohlen W."/>
            <person name="Bisseling T."/>
            <person name="Smit S."/>
            <person name="Geurts R."/>
        </authorList>
    </citation>
    <scope>NUCLEOTIDE SEQUENCE [LARGE SCALE GENOMIC DNA]</scope>
    <source>
        <strain evidence="2">cv. RG33-2</strain>
    </source>
</reference>
<sequence length="49" mass="5548">MGYSVWSDWSAFILGDRTMLYGTSSLTCSMVLSPWSDIIWQTLSLQVTL</sequence>
<evidence type="ECO:0000313" key="2">
    <source>
        <dbReference type="Proteomes" id="UP000237000"/>
    </source>
</evidence>
<dbReference type="AlphaFoldDB" id="A0A2P5FK60"/>
<dbReference type="EMBL" id="JXTC01000026">
    <property type="protein sequence ID" value="PON98146.1"/>
    <property type="molecule type" value="Genomic_DNA"/>
</dbReference>
<dbReference type="InParanoid" id="A0A2P5FK60"/>
<organism evidence="1 2">
    <name type="scientific">Trema orientale</name>
    <name type="common">Charcoal tree</name>
    <name type="synonym">Celtis orientalis</name>
    <dbReference type="NCBI Taxonomy" id="63057"/>
    <lineage>
        <taxon>Eukaryota</taxon>
        <taxon>Viridiplantae</taxon>
        <taxon>Streptophyta</taxon>
        <taxon>Embryophyta</taxon>
        <taxon>Tracheophyta</taxon>
        <taxon>Spermatophyta</taxon>
        <taxon>Magnoliopsida</taxon>
        <taxon>eudicotyledons</taxon>
        <taxon>Gunneridae</taxon>
        <taxon>Pentapetalae</taxon>
        <taxon>rosids</taxon>
        <taxon>fabids</taxon>
        <taxon>Rosales</taxon>
        <taxon>Cannabaceae</taxon>
        <taxon>Trema</taxon>
    </lineage>
</organism>
<accession>A0A2P5FK60</accession>
<dbReference type="OrthoDB" id="10367473at2759"/>
<name>A0A2P5FK60_TREOI</name>
<evidence type="ECO:0000313" key="1">
    <source>
        <dbReference type="EMBL" id="PON98146.1"/>
    </source>
</evidence>